<dbReference type="GO" id="GO:0016791">
    <property type="term" value="F:phosphatase activity"/>
    <property type="evidence" value="ECO:0007669"/>
    <property type="project" value="TreeGrafter"/>
</dbReference>
<dbReference type="InterPro" id="IPR029033">
    <property type="entry name" value="His_PPase_superfam"/>
</dbReference>
<reference evidence="3 4" key="1">
    <citation type="submission" date="2020-03" db="EMBL/GenBank/DDBJ databases">
        <title>Soil Listeria distribution.</title>
        <authorList>
            <person name="Liao J."/>
            <person name="Wiedmann M."/>
        </authorList>
    </citation>
    <scope>NUCLEOTIDE SEQUENCE [LARGE SCALE GENOMIC DNA]</scope>
    <source>
        <strain evidence="3 4">FSL L7-1560</strain>
    </source>
</reference>
<organism evidence="3 4">
    <name type="scientific">Listeria seeligeri</name>
    <dbReference type="NCBI Taxonomy" id="1640"/>
    <lineage>
        <taxon>Bacteria</taxon>
        <taxon>Bacillati</taxon>
        <taxon>Bacillota</taxon>
        <taxon>Bacilli</taxon>
        <taxon>Bacillales</taxon>
        <taxon>Listeriaceae</taxon>
        <taxon>Listeria</taxon>
    </lineage>
</organism>
<evidence type="ECO:0000313" key="4">
    <source>
        <dbReference type="Proteomes" id="UP000523362"/>
    </source>
</evidence>
<dbReference type="PANTHER" id="PTHR48100">
    <property type="entry name" value="BROAD-SPECIFICITY PHOSPHATASE YOR283W-RELATED"/>
    <property type="match status" value="1"/>
</dbReference>
<comment type="caution">
    <text evidence="3">The sequence shown here is derived from an EMBL/GenBank/DDBJ whole genome shotgun (WGS) entry which is preliminary data.</text>
</comment>
<evidence type="ECO:0000256" key="1">
    <source>
        <dbReference type="PIRSR" id="PIRSR613078-1"/>
    </source>
</evidence>
<dbReference type="EMBL" id="JAARRG010000008">
    <property type="protein sequence ID" value="MBC1486791.1"/>
    <property type="molecule type" value="Genomic_DNA"/>
</dbReference>
<dbReference type="RefSeq" id="WP_003745373.1">
    <property type="nucleotide sequence ID" value="NZ_CP034772.1"/>
</dbReference>
<dbReference type="Gene3D" id="3.40.50.1240">
    <property type="entry name" value="Phosphoglycerate mutase-like"/>
    <property type="match status" value="1"/>
</dbReference>
<dbReference type="AlphaFoldDB" id="A0A7X0X426"/>
<name>A0A7X0X426_LISSE</name>
<feature type="binding site" evidence="2">
    <location>
        <position position="62"/>
    </location>
    <ligand>
        <name>substrate</name>
    </ligand>
</feature>
<feature type="active site" description="Tele-phosphohistidine intermediate" evidence="1">
    <location>
        <position position="13"/>
    </location>
</feature>
<evidence type="ECO:0000313" key="3">
    <source>
        <dbReference type="EMBL" id="MBC1486791.1"/>
    </source>
</evidence>
<dbReference type="SMART" id="SM00855">
    <property type="entry name" value="PGAM"/>
    <property type="match status" value="1"/>
</dbReference>
<dbReference type="InterPro" id="IPR050275">
    <property type="entry name" value="PGM_Phosphatase"/>
</dbReference>
<accession>A0A7X0X426</accession>
<evidence type="ECO:0000256" key="2">
    <source>
        <dbReference type="PIRSR" id="PIRSR613078-2"/>
    </source>
</evidence>
<dbReference type="Pfam" id="PF00300">
    <property type="entry name" value="His_Phos_1"/>
    <property type="match status" value="1"/>
</dbReference>
<protein>
    <submittedName>
        <fullName evidence="3">Histidine phosphatase family protein</fullName>
    </submittedName>
</protein>
<dbReference type="GO" id="GO:0005737">
    <property type="term" value="C:cytoplasm"/>
    <property type="evidence" value="ECO:0007669"/>
    <property type="project" value="TreeGrafter"/>
</dbReference>
<dbReference type="CDD" id="cd07067">
    <property type="entry name" value="HP_PGM_like"/>
    <property type="match status" value="1"/>
</dbReference>
<gene>
    <name evidence="3" type="ORF">HB897_11195</name>
</gene>
<sequence>MAEGLRTIYFVRHGKTEWNMTGQMQGWGDSPLVAEGIAGAKAVGEVLKDTQIDAVYTSTSKRTKDTAAYILADRDIEIRALEELKEMNFGTWEGVTVTEIDEKHPEERAKILHSPETYKAEVNGGETYYELAERLLQGVQKIVSETKSGNILVVSHGMSLTLLLYLLQGGTVEDHRKEAPRILNTSISVVDYEHGEFTLQKLNEIGHLDLK</sequence>
<dbReference type="Proteomes" id="UP000523362">
    <property type="component" value="Unassembled WGS sequence"/>
</dbReference>
<feature type="binding site" evidence="2">
    <location>
        <begin position="12"/>
        <end position="19"/>
    </location>
    <ligand>
        <name>substrate</name>
    </ligand>
</feature>
<proteinExistence type="predicted"/>
<dbReference type="SUPFAM" id="SSF53254">
    <property type="entry name" value="Phosphoglycerate mutase-like"/>
    <property type="match status" value="1"/>
</dbReference>
<feature type="active site" description="Proton donor/acceptor" evidence="1">
    <location>
        <position position="86"/>
    </location>
</feature>
<dbReference type="InterPro" id="IPR013078">
    <property type="entry name" value="His_Pase_superF_clade-1"/>
</dbReference>
<dbReference type="PANTHER" id="PTHR48100:SF1">
    <property type="entry name" value="HISTIDINE PHOSPHATASE FAMILY PROTEIN-RELATED"/>
    <property type="match status" value="1"/>
</dbReference>